<evidence type="ECO:0000313" key="3">
    <source>
        <dbReference type="EMBL" id="PDZ94185.1"/>
    </source>
</evidence>
<dbReference type="Pfam" id="PF07697">
    <property type="entry name" value="7TMR-HDED"/>
    <property type="match status" value="1"/>
</dbReference>
<dbReference type="InterPro" id="IPR006674">
    <property type="entry name" value="HD_domain"/>
</dbReference>
<dbReference type="EMBL" id="NVMX01000242">
    <property type="protein sequence ID" value="PDZ94185.1"/>
    <property type="molecule type" value="Genomic_DNA"/>
</dbReference>
<dbReference type="SUPFAM" id="SSF109604">
    <property type="entry name" value="HD-domain/PDEase-like"/>
    <property type="match status" value="1"/>
</dbReference>
<dbReference type="Proteomes" id="UP000219922">
    <property type="component" value="Unassembled WGS sequence"/>
</dbReference>
<feature type="transmembrane region" description="Helical" evidence="1">
    <location>
        <begin position="359"/>
        <end position="376"/>
    </location>
</feature>
<gene>
    <name evidence="3" type="ORF">CON36_35135</name>
</gene>
<feature type="transmembrane region" description="Helical" evidence="1">
    <location>
        <begin position="299"/>
        <end position="317"/>
    </location>
</feature>
<dbReference type="InterPro" id="IPR006675">
    <property type="entry name" value="HDIG_dom"/>
</dbReference>
<dbReference type="PANTHER" id="PTHR36442:SF1">
    <property type="entry name" value="CYCLIC-DI-AMP PHOSPHODIESTERASE PGPH"/>
    <property type="match status" value="1"/>
</dbReference>
<dbReference type="InterPro" id="IPR011624">
    <property type="entry name" value="Metal-dep_PHydrolase_7TM_extra"/>
</dbReference>
<sequence length="678" mass="77008">MKVFHYKYILTILIVSILTTMSYYTTKTMFMNLGKGQLSDAVILSPQTVTYVDEEETKKQKELVLSQVQAIYEMNPKVEQEQVKRLRDFLSSVIEQKRLLEDTIEESKTLAGNVKIDKSAYIKAVYNPYQFSGGELASFFDEEIIDLNRMKEVFSKELENFYLNGITEDKLVEQKKKFVNNAIFYHYDEVVRNLLLNKMSSQLEANFILSKEETTAKQKEALKTVTPVTKTIQRGERIVGKNEVITNKEYEALKAAGLINDKFDIKEAMSKLPFTLLIFTCLHLFLFKFSNKEIKNQRLYSFVFIVALVSTFLVNLFQWEYFTYGVLVLSLIMITTFLSASVSIVYAIALGMLIHPGDYSFLTMAAVLGVVQALGHNPKSDRNTILNFGLVMGTALVVSKLVLQFLLGLPIVISDLIPMFVGSIVASLIVLGLFGYLEKMLGVVTSLKLHELTSPNNKLYQRLNNEAPGTLQHSLRVGNLAEAAADAIGANGLLLKAGAIYHDVGKLENPSYFIENLIETNAPNPHDTLTPKESAAFIKQHPIDSVKICRKYKLPEEILSLIEKHHGDDLVKYFYHKELENNPDTNVEDFKYQTPLPVTKEEGILMLADITEASSRSIMYEEPIVFKRKLTDILYQKVEDGQLRECELTMKEISIVIDTFIKQLIPANHKRPKYPNQN</sequence>
<dbReference type="AlphaFoldDB" id="A0A9X6SS77"/>
<dbReference type="Pfam" id="PF01966">
    <property type="entry name" value="HD"/>
    <property type="match status" value="1"/>
</dbReference>
<keyword evidence="1" id="KW-0812">Transmembrane</keyword>
<accession>A0A9X6SS77</accession>
<evidence type="ECO:0000259" key="2">
    <source>
        <dbReference type="PROSITE" id="PS51831"/>
    </source>
</evidence>
<protein>
    <recommendedName>
        <fullName evidence="2">HD domain-containing protein</fullName>
    </recommendedName>
</protein>
<dbReference type="Gene3D" id="1.10.3210.10">
    <property type="entry name" value="Hypothetical protein af1432"/>
    <property type="match status" value="1"/>
</dbReference>
<comment type="caution">
    <text evidence="3">The sequence shown here is derived from an EMBL/GenBank/DDBJ whole genome shotgun (WGS) entry which is preliminary data.</text>
</comment>
<dbReference type="Pfam" id="PF07698">
    <property type="entry name" value="7TM-7TMR_HD"/>
    <property type="match status" value="1"/>
</dbReference>
<reference evidence="3 4" key="1">
    <citation type="submission" date="2017-09" db="EMBL/GenBank/DDBJ databases">
        <title>Large-scale bioinformatics analysis of Bacillus genomes uncovers conserved roles of natural products in bacterial physiology.</title>
        <authorList>
            <consortium name="Agbiome Team Llc"/>
            <person name="Bleich R.M."/>
            <person name="Grubbs K.J."/>
            <person name="Santa Maria K.C."/>
            <person name="Allen S.E."/>
            <person name="Farag S."/>
            <person name="Shank E.A."/>
            <person name="Bowers A."/>
        </authorList>
    </citation>
    <scope>NUCLEOTIDE SEQUENCE [LARGE SCALE GENOMIC DNA]</scope>
    <source>
        <strain evidence="3 4">AFS092789</strain>
    </source>
</reference>
<feature type="transmembrane region" description="Helical" evidence="1">
    <location>
        <begin position="324"/>
        <end position="353"/>
    </location>
</feature>
<dbReference type="SMART" id="SM00471">
    <property type="entry name" value="HDc"/>
    <property type="match status" value="1"/>
</dbReference>
<dbReference type="InterPro" id="IPR052722">
    <property type="entry name" value="PgpH_phosphodiesterase"/>
</dbReference>
<dbReference type="CDD" id="cd00077">
    <property type="entry name" value="HDc"/>
    <property type="match status" value="1"/>
</dbReference>
<dbReference type="NCBIfam" id="TIGR00277">
    <property type="entry name" value="HDIG"/>
    <property type="match status" value="1"/>
</dbReference>
<dbReference type="PANTHER" id="PTHR36442">
    <property type="entry name" value="CYCLIC-DI-AMP PHOSPHODIESTERASE PGPH"/>
    <property type="match status" value="1"/>
</dbReference>
<feature type="transmembrane region" description="Helical" evidence="1">
    <location>
        <begin position="388"/>
        <end position="413"/>
    </location>
</feature>
<organism evidence="3 4">
    <name type="scientific">Bacillus cereus</name>
    <dbReference type="NCBI Taxonomy" id="1396"/>
    <lineage>
        <taxon>Bacteria</taxon>
        <taxon>Bacillati</taxon>
        <taxon>Bacillota</taxon>
        <taxon>Bacilli</taxon>
        <taxon>Bacillales</taxon>
        <taxon>Bacillaceae</taxon>
        <taxon>Bacillus</taxon>
        <taxon>Bacillus cereus group</taxon>
    </lineage>
</organism>
<feature type="domain" description="HD" evidence="2">
    <location>
        <begin position="470"/>
        <end position="614"/>
    </location>
</feature>
<keyword evidence="1" id="KW-1133">Transmembrane helix</keyword>
<dbReference type="RefSeq" id="WP_098007224.1">
    <property type="nucleotide sequence ID" value="NZ_JAWLRU010000002.1"/>
</dbReference>
<dbReference type="InterPro" id="IPR003607">
    <property type="entry name" value="HD/PDEase_dom"/>
</dbReference>
<dbReference type="PROSITE" id="PS51831">
    <property type="entry name" value="HD"/>
    <property type="match status" value="1"/>
</dbReference>
<name>A0A9X6SS77_BACCE</name>
<feature type="transmembrane region" description="Helical" evidence="1">
    <location>
        <begin position="419"/>
        <end position="437"/>
    </location>
</feature>
<feature type="transmembrane region" description="Helical" evidence="1">
    <location>
        <begin position="6"/>
        <end position="25"/>
    </location>
</feature>
<proteinExistence type="predicted"/>
<evidence type="ECO:0000256" key="1">
    <source>
        <dbReference type="SAM" id="Phobius"/>
    </source>
</evidence>
<evidence type="ECO:0000313" key="4">
    <source>
        <dbReference type="Proteomes" id="UP000219922"/>
    </source>
</evidence>
<feature type="transmembrane region" description="Helical" evidence="1">
    <location>
        <begin position="268"/>
        <end position="287"/>
    </location>
</feature>
<keyword evidence="1" id="KW-0472">Membrane</keyword>
<dbReference type="InterPro" id="IPR011621">
    <property type="entry name" value="Metal-dep_PHydrolase_7TM_intra"/>
</dbReference>